<accession>A0A8B8FX45</accession>
<feature type="compositionally biased region" description="Polar residues" evidence="7">
    <location>
        <begin position="386"/>
        <end position="396"/>
    </location>
</feature>
<dbReference type="InterPro" id="IPR007276">
    <property type="entry name" value="Nop14"/>
</dbReference>
<keyword evidence="3" id="KW-0690">Ribosome biogenesis</keyword>
<evidence type="ECO:0000256" key="3">
    <source>
        <dbReference type="ARBA" id="ARBA00022517"/>
    </source>
</evidence>
<dbReference type="GO" id="GO:0004435">
    <property type="term" value="F:phosphatidylinositol-4,5-bisphosphate phospholipase C activity"/>
    <property type="evidence" value="ECO:0007669"/>
    <property type="project" value="InterPro"/>
</dbReference>
<dbReference type="OrthoDB" id="441771at2759"/>
<evidence type="ECO:0000256" key="4">
    <source>
        <dbReference type="ARBA" id="ARBA00022552"/>
    </source>
</evidence>
<evidence type="ECO:0000256" key="5">
    <source>
        <dbReference type="ARBA" id="ARBA00023242"/>
    </source>
</evidence>
<sequence length="840" mass="97366">MKVNKKIKEKKLNPFELHINNKKFTILGRKSKNEVGQPGIARSKSIQKRKKSLLLEYKFKDKSNKFVDRRIGEKNRAMTAEDRVIARFTASRVRAQKKMKYNLGEEEDLTHHGQTLSTIEKFEKPMSDDDSDSDDGRNGGKLAAEFVEKAHFGGGVLSKAGDGESSHRDLIDKLIAESKIRKYEKKQLKQETNELTEQLDKDWKELMPVVPTKNYGEIDNEDEPPTKKKVDKNSYDVLMRSLKFDRRGMASDKLKSEEEIAKDEKERLEKLESERLKRMKGFEDDSVIKHRSADDLDDGFDFGDDEIQPLAYNSEGKPLNCGDLIPVNEDENGFNNEENKNDNEEDLDDDENENGEDDNNASDSDDDDDDSNINNDMSDLKEDDASSSNEETNQDVQELDENKSKKLFVQKLKEKKIIMDEARKQLPFTFTVPESYESFQETLEERCFTEQIIIIERMIKLNHPSLGNDNRSNLQRLYPYLLQYLNDNSDSIDGWKILNSLASHLYDLTQFFPEYAAKCFIEVLKEKHTDFIESSSKKITSDTLIFLKLVPLLFPSSDYYHPVCTCAVMIASELLSLAKIRKRSDIASCLLLTTILLEYIQLSKRYIPETINILRGMLLMATEDNPVTLVQQFRSNMKMLIIKNDSTQIVWPSKLSINEIYSEADIDDAFKLTTLYVTLDLVCRFCKLCADIPSLQEIWTPHLSIINKLKIDSDKMNEQINTTKIQLQIIDKKLEKLQTLSNRPKALRLYEPRIQKVYDGRTFKTQSKENAERTKLQHRYKREMKSAVREIRKDNSFLSKLKHHEQVKSDAERRNKVKQIYSWGANQAHEINKLAKKNKK</sequence>
<evidence type="ECO:0000313" key="9">
    <source>
        <dbReference type="Proteomes" id="UP000694846"/>
    </source>
</evidence>
<dbReference type="PROSITE" id="PS50008">
    <property type="entry name" value="PIPLC_Y_DOMAIN"/>
    <property type="match status" value="1"/>
</dbReference>
<feature type="compositionally biased region" description="Basic and acidic residues" evidence="7">
    <location>
        <begin position="280"/>
        <end position="294"/>
    </location>
</feature>
<dbReference type="GO" id="GO:0032040">
    <property type="term" value="C:small-subunit processome"/>
    <property type="evidence" value="ECO:0007669"/>
    <property type="project" value="InterPro"/>
</dbReference>
<dbReference type="GO" id="GO:0030692">
    <property type="term" value="C:Noc4p-Nop14p complex"/>
    <property type="evidence" value="ECO:0007669"/>
    <property type="project" value="TreeGrafter"/>
</dbReference>
<keyword evidence="5" id="KW-0539">Nucleus</keyword>
<dbReference type="Proteomes" id="UP000694846">
    <property type="component" value="Unplaced"/>
</dbReference>
<reference evidence="10" key="1">
    <citation type="submission" date="2025-08" db="UniProtKB">
        <authorList>
            <consortium name="RefSeq"/>
        </authorList>
    </citation>
    <scope>IDENTIFICATION</scope>
    <source>
        <tissue evidence="10">Whole body</tissue>
    </source>
</reference>
<dbReference type="AlphaFoldDB" id="A0A8B8FX45"/>
<feature type="region of interest" description="Disordered" evidence="7">
    <location>
        <begin position="107"/>
        <end position="140"/>
    </location>
</feature>
<dbReference type="GO" id="GO:0006629">
    <property type="term" value="P:lipid metabolic process"/>
    <property type="evidence" value="ECO:0007669"/>
    <property type="project" value="InterPro"/>
</dbReference>
<dbReference type="RefSeq" id="XP_025414930.1">
    <property type="nucleotide sequence ID" value="XM_025559145.1"/>
</dbReference>
<organism evidence="9 10">
    <name type="scientific">Sipha flava</name>
    <name type="common">yellow sugarcane aphid</name>
    <dbReference type="NCBI Taxonomy" id="143950"/>
    <lineage>
        <taxon>Eukaryota</taxon>
        <taxon>Metazoa</taxon>
        <taxon>Ecdysozoa</taxon>
        <taxon>Arthropoda</taxon>
        <taxon>Hexapoda</taxon>
        <taxon>Insecta</taxon>
        <taxon>Pterygota</taxon>
        <taxon>Neoptera</taxon>
        <taxon>Paraneoptera</taxon>
        <taxon>Hemiptera</taxon>
        <taxon>Sternorrhyncha</taxon>
        <taxon>Aphidomorpha</taxon>
        <taxon>Aphidoidea</taxon>
        <taxon>Aphididae</taxon>
        <taxon>Sipha</taxon>
    </lineage>
</organism>
<evidence type="ECO:0000259" key="8">
    <source>
        <dbReference type="PROSITE" id="PS50008"/>
    </source>
</evidence>
<protein>
    <submittedName>
        <fullName evidence="10">Nucleolar protein 14</fullName>
    </submittedName>
</protein>
<dbReference type="GO" id="GO:0030490">
    <property type="term" value="P:maturation of SSU-rRNA"/>
    <property type="evidence" value="ECO:0007669"/>
    <property type="project" value="TreeGrafter"/>
</dbReference>
<proteinExistence type="inferred from homology"/>
<feature type="compositionally biased region" description="Acidic residues" evidence="7">
    <location>
        <begin position="295"/>
        <end position="307"/>
    </location>
</feature>
<evidence type="ECO:0000256" key="7">
    <source>
        <dbReference type="SAM" id="MobiDB-lite"/>
    </source>
</evidence>
<name>A0A8B8FX45_9HEMI</name>
<gene>
    <name evidence="10" type="primary">LOC112686733</name>
</gene>
<evidence type="ECO:0000256" key="6">
    <source>
        <dbReference type="ARBA" id="ARBA00024695"/>
    </source>
</evidence>
<dbReference type="Pfam" id="PF04147">
    <property type="entry name" value="Nop14"/>
    <property type="match status" value="1"/>
</dbReference>
<feature type="region of interest" description="Disordered" evidence="7">
    <location>
        <begin position="280"/>
        <end position="400"/>
    </location>
</feature>
<keyword evidence="4" id="KW-0698">rRNA processing</keyword>
<comment type="subcellular location">
    <subcellularLocation>
        <location evidence="1">Nucleus</location>
        <location evidence="1">Nucleolus</location>
    </subcellularLocation>
</comment>
<dbReference type="PANTHER" id="PTHR23183">
    <property type="entry name" value="NOP14"/>
    <property type="match status" value="1"/>
</dbReference>
<dbReference type="GO" id="GO:0035556">
    <property type="term" value="P:intracellular signal transduction"/>
    <property type="evidence" value="ECO:0007669"/>
    <property type="project" value="InterPro"/>
</dbReference>
<dbReference type="PANTHER" id="PTHR23183:SF0">
    <property type="entry name" value="NUCLEOLAR PROTEIN 14"/>
    <property type="match status" value="1"/>
</dbReference>
<feature type="compositionally biased region" description="Acidic residues" evidence="7">
    <location>
        <begin position="343"/>
        <end position="371"/>
    </location>
</feature>
<dbReference type="GeneID" id="112686733"/>
<evidence type="ECO:0000256" key="1">
    <source>
        <dbReference type="ARBA" id="ARBA00004604"/>
    </source>
</evidence>
<dbReference type="InterPro" id="IPR001711">
    <property type="entry name" value="PLipase_C_Pinositol-sp_Y"/>
</dbReference>
<keyword evidence="9" id="KW-1185">Reference proteome</keyword>
<comment type="function">
    <text evidence="6">Involved in nucleolar processing of pre-18S ribosomal RNA. Has a role in the nuclear export of 40S pre-ribosomal subunit to the cytoplasm.</text>
</comment>
<evidence type="ECO:0000256" key="2">
    <source>
        <dbReference type="ARBA" id="ARBA00007466"/>
    </source>
</evidence>
<comment type="similarity">
    <text evidence="2">Belongs to the NOP14 family.</text>
</comment>
<feature type="domain" description="PI-PLC Y-box" evidence="8">
    <location>
        <begin position="424"/>
        <end position="495"/>
    </location>
</feature>
<evidence type="ECO:0000313" key="10">
    <source>
        <dbReference type="RefSeq" id="XP_025414930.1"/>
    </source>
</evidence>